<dbReference type="EMBL" id="JAGZSV010000014">
    <property type="protein sequence ID" value="MBS6940175.1"/>
    <property type="molecule type" value="Genomic_DNA"/>
</dbReference>
<evidence type="ECO:0000259" key="5">
    <source>
        <dbReference type="PROSITE" id="PS50043"/>
    </source>
</evidence>
<dbReference type="InterPro" id="IPR036388">
    <property type="entry name" value="WH-like_DNA-bd_sf"/>
</dbReference>
<feature type="transmembrane region" description="Helical" evidence="4">
    <location>
        <begin position="94"/>
        <end position="116"/>
    </location>
</feature>
<evidence type="ECO:0000313" key="7">
    <source>
        <dbReference type="Proteomes" id="UP000727506"/>
    </source>
</evidence>
<feature type="domain" description="HTH luxR-type" evidence="5">
    <location>
        <begin position="420"/>
        <end position="485"/>
    </location>
</feature>
<feature type="transmembrane region" description="Helical" evidence="4">
    <location>
        <begin position="365"/>
        <end position="383"/>
    </location>
</feature>
<accession>A0A943UZV9</accession>
<evidence type="ECO:0000256" key="2">
    <source>
        <dbReference type="ARBA" id="ARBA00023125"/>
    </source>
</evidence>
<keyword evidence="2" id="KW-0238">DNA-binding</keyword>
<evidence type="ECO:0000313" key="6">
    <source>
        <dbReference type="EMBL" id="MBS6940175.1"/>
    </source>
</evidence>
<keyword evidence="1" id="KW-0805">Transcription regulation</keyword>
<dbReference type="PANTHER" id="PTHR44688">
    <property type="entry name" value="DNA-BINDING TRANSCRIPTIONAL ACTIVATOR DEVR_DOSR"/>
    <property type="match status" value="1"/>
</dbReference>
<dbReference type="AlphaFoldDB" id="A0A943UZV9"/>
<dbReference type="PROSITE" id="PS50043">
    <property type="entry name" value="HTH_LUXR_2"/>
    <property type="match status" value="1"/>
</dbReference>
<feature type="transmembrane region" description="Helical" evidence="4">
    <location>
        <begin position="178"/>
        <end position="197"/>
    </location>
</feature>
<keyword evidence="3" id="KW-0804">Transcription</keyword>
<feature type="transmembrane region" description="Helical" evidence="4">
    <location>
        <begin position="122"/>
        <end position="142"/>
    </location>
</feature>
<dbReference type="PANTHER" id="PTHR44688:SF16">
    <property type="entry name" value="DNA-BINDING TRANSCRIPTIONAL ACTIVATOR DEVR_DOSR"/>
    <property type="match status" value="1"/>
</dbReference>
<dbReference type="GO" id="GO:0006355">
    <property type="term" value="P:regulation of DNA-templated transcription"/>
    <property type="evidence" value="ECO:0007669"/>
    <property type="project" value="InterPro"/>
</dbReference>
<dbReference type="SMART" id="SM00421">
    <property type="entry name" value="HTH_LUXR"/>
    <property type="match status" value="1"/>
</dbReference>
<dbReference type="InterPro" id="IPR016032">
    <property type="entry name" value="Sig_transdc_resp-reg_C-effctor"/>
</dbReference>
<name>A0A943UZV9_9ACTN</name>
<feature type="transmembrane region" description="Helical" evidence="4">
    <location>
        <begin position="154"/>
        <end position="172"/>
    </location>
</feature>
<comment type="caution">
    <text evidence="6">The sequence shown here is derived from an EMBL/GenBank/DDBJ whole genome shotgun (WGS) entry which is preliminary data.</text>
</comment>
<evidence type="ECO:0000256" key="1">
    <source>
        <dbReference type="ARBA" id="ARBA00023015"/>
    </source>
</evidence>
<reference evidence="6" key="1">
    <citation type="submission" date="2021-02" db="EMBL/GenBank/DDBJ databases">
        <title>Infant gut strain persistence is associated with maternal origin, phylogeny, and functional potential including surface adhesion and iron acquisition.</title>
        <authorList>
            <person name="Lou Y.C."/>
        </authorList>
    </citation>
    <scope>NUCLEOTIDE SEQUENCE</scope>
    <source>
        <strain evidence="6">L2_039_000G1_dasL2_039_000G1_concoct_11</strain>
    </source>
</reference>
<feature type="transmembrane region" description="Helical" evidence="4">
    <location>
        <begin position="55"/>
        <end position="82"/>
    </location>
</feature>
<feature type="transmembrane region" description="Helical" evidence="4">
    <location>
        <begin position="247"/>
        <end position="266"/>
    </location>
</feature>
<keyword evidence="4" id="KW-0472">Membrane</keyword>
<dbReference type="InterPro" id="IPR000792">
    <property type="entry name" value="Tscrpt_reg_LuxR_C"/>
</dbReference>
<feature type="transmembrane region" description="Helical" evidence="4">
    <location>
        <begin position="278"/>
        <end position="308"/>
    </location>
</feature>
<gene>
    <name evidence="6" type="ORF">KH142_01585</name>
</gene>
<feature type="transmembrane region" description="Helical" evidence="4">
    <location>
        <begin position="314"/>
        <end position="336"/>
    </location>
</feature>
<evidence type="ECO:0000256" key="4">
    <source>
        <dbReference type="SAM" id="Phobius"/>
    </source>
</evidence>
<sequence length="490" mass="52338">MPSSCDKADRNAACPTLLFGFLPIVPSVFLGLGLYRAWIEITFVGSFAELPLHDVMMYGASFSVRDVFDATMAVVALLCASTARRIGPFFNKRLVFAISGTLLVASTAAVFATGMAPGLADILSIPAAIAGGAGIALLILLWSELYGCLNPLRVATYYALSIVAGGVVVYIWRGFMLPWLFVMTALLVPASLLCVAAGFRRIPESERPRTARTKLSVPWKAVLLMATYAFAYGLLENVTYAGYFGPHSAPGAVIAGAVLFFAAAARGKRFDFGIIYRLALPLTVAALLVIPALNVFGAAVGSFCASAGYTAQSVLVMVIIANLCYRYGASAIWLFGIERGVRQISMLAGRAVSEQAPLFGSDGEIVVAALTVVAVVAATMIAISEKGLSSNWGAVMEKHGDGTDASPAERKNELSARVAKTARACKLSAREEEVLLLLAQRKTVGIIERELFIANGTAKAHVRHIYRKLDIHTRQELFDMLGVGDEDHDR</sequence>
<dbReference type="CDD" id="cd06170">
    <property type="entry name" value="LuxR_C_like"/>
    <property type="match status" value="1"/>
</dbReference>
<dbReference type="Proteomes" id="UP000727506">
    <property type="component" value="Unassembled WGS sequence"/>
</dbReference>
<dbReference type="SUPFAM" id="SSF46894">
    <property type="entry name" value="C-terminal effector domain of the bipartite response regulators"/>
    <property type="match status" value="1"/>
</dbReference>
<feature type="transmembrane region" description="Helical" evidence="4">
    <location>
        <begin position="12"/>
        <end position="35"/>
    </location>
</feature>
<dbReference type="GO" id="GO:0003677">
    <property type="term" value="F:DNA binding"/>
    <property type="evidence" value="ECO:0007669"/>
    <property type="project" value="UniProtKB-KW"/>
</dbReference>
<feature type="transmembrane region" description="Helical" evidence="4">
    <location>
        <begin position="217"/>
        <end position="235"/>
    </location>
</feature>
<evidence type="ECO:0000256" key="3">
    <source>
        <dbReference type="ARBA" id="ARBA00023163"/>
    </source>
</evidence>
<organism evidence="6 7">
    <name type="scientific">Slackia piriformis</name>
    <dbReference type="NCBI Taxonomy" id="626934"/>
    <lineage>
        <taxon>Bacteria</taxon>
        <taxon>Bacillati</taxon>
        <taxon>Actinomycetota</taxon>
        <taxon>Coriobacteriia</taxon>
        <taxon>Eggerthellales</taxon>
        <taxon>Eggerthellaceae</taxon>
        <taxon>Slackia</taxon>
    </lineage>
</organism>
<dbReference type="Gene3D" id="1.10.10.10">
    <property type="entry name" value="Winged helix-like DNA-binding domain superfamily/Winged helix DNA-binding domain"/>
    <property type="match status" value="1"/>
</dbReference>
<keyword evidence="4" id="KW-0812">Transmembrane</keyword>
<keyword evidence="4" id="KW-1133">Transmembrane helix</keyword>
<proteinExistence type="predicted"/>
<dbReference type="Pfam" id="PF00196">
    <property type="entry name" value="GerE"/>
    <property type="match status" value="1"/>
</dbReference>
<protein>
    <submittedName>
        <fullName evidence="6">Helix-turn-helix transcriptional regulator</fullName>
    </submittedName>
</protein>